<reference evidence="1 2" key="1">
    <citation type="submission" date="2019-06" db="EMBL/GenBank/DDBJ databases">
        <title>Sequencing the genomes of 1000 actinobacteria strains.</title>
        <authorList>
            <person name="Klenk H.-P."/>
        </authorList>
    </citation>
    <scope>NUCLEOTIDE SEQUENCE [LARGE SCALE GENOMIC DNA]</scope>
    <source>
        <strain evidence="1 2">DSM 44826</strain>
    </source>
</reference>
<organism evidence="1 2">
    <name type="scientific">Kitasatospora viridis</name>
    <dbReference type="NCBI Taxonomy" id="281105"/>
    <lineage>
        <taxon>Bacteria</taxon>
        <taxon>Bacillati</taxon>
        <taxon>Actinomycetota</taxon>
        <taxon>Actinomycetes</taxon>
        <taxon>Kitasatosporales</taxon>
        <taxon>Streptomycetaceae</taxon>
        <taxon>Kitasatospora</taxon>
    </lineage>
</organism>
<protein>
    <recommendedName>
        <fullName evidence="3">Immunity protein 35 of polymorphic toxin system</fullName>
    </recommendedName>
</protein>
<evidence type="ECO:0008006" key="3">
    <source>
        <dbReference type="Google" id="ProtNLM"/>
    </source>
</evidence>
<accession>A0A561UDA2</accession>
<comment type="caution">
    <text evidence="1">The sequence shown here is derived from an EMBL/GenBank/DDBJ whole genome shotgun (WGS) entry which is preliminary data.</text>
</comment>
<sequence>MTDYQAAAGGPLTAEAAVAMVSSVVGGSDGWSAVEFAEGFIVRPDPIPAGYGVGCVVVDKADGGIVSLPYHGVEGTIAFFLQHRATAPRLNDWDPSAPLD</sequence>
<dbReference type="OrthoDB" id="3538906at2"/>
<gene>
    <name evidence="1" type="ORF">FHX73_111130</name>
</gene>
<proteinExistence type="predicted"/>
<keyword evidence="2" id="KW-1185">Reference proteome</keyword>
<dbReference type="Proteomes" id="UP000317940">
    <property type="component" value="Unassembled WGS sequence"/>
</dbReference>
<dbReference type="RefSeq" id="WP_145903775.1">
    <property type="nucleotide sequence ID" value="NZ_BAAAMZ010000008.1"/>
</dbReference>
<evidence type="ECO:0000313" key="2">
    <source>
        <dbReference type="Proteomes" id="UP000317940"/>
    </source>
</evidence>
<dbReference type="EMBL" id="VIWT01000001">
    <property type="protein sequence ID" value="TWF97350.1"/>
    <property type="molecule type" value="Genomic_DNA"/>
</dbReference>
<evidence type="ECO:0000313" key="1">
    <source>
        <dbReference type="EMBL" id="TWF97350.1"/>
    </source>
</evidence>
<dbReference type="AlphaFoldDB" id="A0A561UDA2"/>
<name>A0A561UDA2_9ACTN</name>